<organism evidence="3 4">
    <name type="scientific">Coccomyxa subellipsoidea</name>
    <dbReference type="NCBI Taxonomy" id="248742"/>
    <lineage>
        <taxon>Eukaryota</taxon>
        <taxon>Viridiplantae</taxon>
        <taxon>Chlorophyta</taxon>
        <taxon>core chlorophytes</taxon>
        <taxon>Trebouxiophyceae</taxon>
        <taxon>Trebouxiophyceae incertae sedis</taxon>
        <taxon>Coccomyxaceae</taxon>
        <taxon>Coccomyxa</taxon>
    </lineage>
</organism>
<evidence type="ECO:0000313" key="4">
    <source>
        <dbReference type="Proteomes" id="UP001491310"/>
    </source>
</evidence>
<dbReference type="Gene3D" id="1.10.510.10">
    <property type="entry name" value="Transferase(Phosphotransferase) domain 1"/>
    <property type="match status" value="1"/>
</dbReference>
<dbReference type="PANTHER" id="PTHR37171:SF1">
    <property type="entry name" value="SERINE_THREONINE-PROTEIN KINASE YRZF-RELATED"/>
    <property type="match status" value="1"/>
</dbReference>
<proteinExistence type="predicted"/>
<dbReference type="SUPFAM" id="SSF56112">
    <property type="entry name" value="Protein kinase-like (PK-like)"/>
    <property type="match status" value="1"/>
</dbReference>
<dbReference type="InterPro" id="IPR000719">
    <property type="entry name" value="Prot_kinase_dom"/>
</dbReference>
<dbReference type="Pfam" id="PF00069">
    <property type="entry name" value="Pkinase"/>
    <property type="match status" value="1"/>
</dbReference>
<evidence type="ECO:0000313" key="3">
    <source>
        <dbReference type="EMBL" id="KAK9909616.1"/>
    </source>
</evidence>
<keyword evidence="1" id="KW-0067">ATP-binding</keyword>
<keyword evidence="4" id="KW-1185">Reference proteome</keyword>
<dbReference type="PANTHER" id="PTHR37171">
    <property type="entry name" value="SERINE/THREONINE-PROTEIN KINASE YRZF-RELATED"/>
    <property type="match status" value="1"/>
</dbReference>
<name>A0ABR2YRG8_9CHLO</name>
<feature type="binding site" evidence="1">
    <location>
        <position position="327"/>
    </location>
    <ligand>
        <name>ATP</name>
        <dbReference type="ChEBI" id="CHEBI:30616"/>
    </ligand>
</feature>
<feature type="domain" description="Protein kinase" evidence="2">
    <location>
        <begin position="299"/>
        <end position="459"/>
    </location>
</feature>
<gene>
    <name evidence="3" type="ORF">WJX75_005150</name>
</gene>
<dbReference type="EMBL" id="JALJOT010000006">
    <property type="protein sequence ID" value="KAK9909616.1"/>
    <property type="molecule type" value="Genomic_DNA"/>
</dbReference>
<dbReference type="PROSITE" id="PS00109">
    <property type="entry name" value="PROTEIN_KINASE_TYR"/>
    <property type="match status" value="1"/>
</dbReference>
<dbReference type="InterPro" id="IPR011009">
    <property type="entry name" value="Kinase-like_dom_sf"/>
</dbReference>
<dbReference type="InterPro" id="IPR017441">
    <property type="entry name" value="Protein_kinase_ATP_BS"/>
</dbReference>
<evidence type="ECO:0000259" key="2">
    <source>
        <dbReference type="PROSITE" id="PS50011"/>
    </source>
</evidence>
<comment type="caution">
    <text evidence="3">The sequence shown here is derived from an EMBL/GenBank/DDBJ whole genome shotgun (WGS) entry which is preliminary data.</text>
</comment>
<dbReference type="Proteomes" id="UP001491310">
    <property type="component" value="Unassembled WGS sequence"/>
</dbReference>
<dbReference type="PROSITE" id="PS50011">
    <property type="entry name" value="PROTEIN_KINASE_DOM"/>
    <property type="match status" value="1"/>
</dbReference>
<accession>A0ABR2YRG8</accession>
<sequence length="459" mass="50981">MPAGRITNEGEEVQKVQADLDKTTIRIEQLEPQLEALHSDPTASDRGDLQQSILSLLKKKLLLLLRLPTAKGAQAPSLPRPSLQVPDQLSLRDYTRQFPPPPFQPPARFKNEKFSQGSGTEGSVGVLWHRNVTSLLNTLVGHLASRRPGEPRWQAHTSFRASDLYEDSKKIASVLRHKQPASSRASMDVNLIDTRLGYKSELSIPPNPIELWNLDPGQQKTAIWENVVGVISKVARNAAPDGVKFVAFGNGNWTWLGHFYEPGHLEISPMLSITNDRPSLIQGLLWMLLQALQEAFNINMVTGELGSGASGTVFLVRLASGEKAALKAANCEDFGVARMLRLEGSVIRHLEPLQGKTIPRLLAAGPCLEGVIVVTEYIEGRHVDRSSPEHRALLPLARQKLRTIHSHRVLHGDLRADNIIITPANDVIFIDFWHALLRVDKEEEEEEQKDLAWVFGADI</sequence>
<evidence type="ECO:0000256" key="1">
    <source>
        <dbReference type="PROSITE-ProRule" id="PRU10141"/>
    </source>
</evidence>
<protein>
    <recommendedName>
        <fullName evidence="2">Protein kinase domain-containing protein</fullName>
    </recommendedName>
</protein>
<keyword evidence="1" id="KW-0547">Nucleotide-binding</keyword>
<dbReference type="PROSITE" id="PS00107">
    <property type="entry name" value="PROTEIN_KINASE_ATP"/>
    <property type="match status" value="1"/>
</dbReference>
<dbReference type="InterPro" id="IPR008266">
    <property type="entry name" value="Tyr_kinase_AS"/>
</dbReference>
<reference evidence="3 4" key="1">
    <citation type="journal article" date="2024" name="Nat. Commun.">
        <title>Phylogenomics reveals the evolutionary origins of lichenization in chlorophyte algae.</title>
        <authorList>
            <person name="Puginier C."/>
            <person name="Libourel C."/>
            <person name="Otte J."/>
            <person name="Skaloud P."/>
            <person name="Haon M."/>
            <person name="Grisel S."/>
            <person name="Petersen M."/>
            <person name="Berrin J.G."/>
            <person name="Delaux P.M."/>
            <person name="Dal Grande F."/>
            <person name="Keller J."/>
        </authorList>
    </citation>
    <scope>NUCLEOTIDE SEQUENCE [LARGE SCALE GENOMIC DNA]</scope>
    <source>
        <strain evidence="3 4">SAG 216-7</strain>
    </source>
</reference>
<dbReference type="InterPro" id="IPR052396">
    <property type="entry name" value="Meiotic_Drive_Suppr_Kinase"/>
</dbReference>